<keyword evidence="1" id="KW-0472">Membrane</keyword>
<name>A0A1H0AUN1_9BACI</name>
<keyword evidence="1" id="KW-0812">Transmembrane</keyword>
<keyword evidence="3" id="KW-1185">Reference proteome</keyword>
<dbReference type="RefSeq" id="WP_093856532.1">
    <property type="nucleotide sequence ID" value="NZ_BJVZ01000016.1"/>
</dbReference>
<feature type="transmembrane region" description="Helical" evidence="1">
    <location>
        <begin position="34"/>
        <end position="55"/>
    </location>
</feature>
<dbReference type="AlphaFoldDB" id="A0A1H0AUN1"/>
<evidence type="ECO:0000313" key="2">
    <source>
        <dbReference type="EMBL" id="SDN37055.1"/>
    </source>
</evidence>
<feature type="transmembrane region" description="Helical" evidence="1">
    <location>
        <begin position="88"/>
        <end position="105"/>
    </location>
</feature>
<accession>A0A1H0AUN1</accession>
<protein>
    <submittedName>
        <fullName evidence="2">Uncharacterized protein</fullName>
    </submittedName>
</protein>
<dbReference type="Proteomes" id="UP000199334">
    <property type="component" value="Unassembled WGS sequence"/>
</dbReference>
<evidence type="ECO:0000313" key="3">
    <source>
        <dbReference type="Proteomes" id="UP000199334"/>
    </source>
</evidence>
<dbReference type="EMBL" id="FNIG01000004">
    <property type="protein sequence ID" value="SDN37055.1"/>
    <property type="molecule type" value="Genomic_DNA"/>
</dbReference>
<gene>
    <name evidence="2" type="ORF">SAMN05216498_2080</name>
</gene>
<keyword evidence="1" id="KW-1133">Transmembrane helix</keyword>
<proteinExistence type="predicted"/>
<organism evidence="2 3">
    <name type="scientific">Tenuibacillus multivorans</name>
    <dbReference type="NCBI Taxonomy" id="237069"/>
    <lineage>
        <taxon>Bacteria</taxon>
        <taxon>Bacillati</taxon>
        <taxon>Bacillota</taxon>
        <taxon>Bacilli</taxon>
        <taxon>Bacillales</taxon>
        <taxon>Bacillaceae</taxon>
        <taxon>Tenuibacillus</taxon>
    </lineage>
</organism>
<feature type="transmembrane region" description="Helical" evidence="1">
    <location>
        <begin position="61"/>
        <end position="81"/>
    </location>
</feature>
<sequence>MLSLEAANLSKLLIPFIVVVLGVACTYKRNFWEAPVYAITIFYIFLLVHTIVGFGDYLETTHGFSAFMFIVIFSLLIRLGIEFVGKKIAVVLLIATIIVLIPLSINVAQDTFVTFEEVMDDMLDEDETIVSIGISDYTDGVRDEKVVTIEDKETINHIFETSANMKLKKHSNVFPHDYWIDVETNKGDTHNRERYRFRLDANFINEYLILDDNKFKQTIDSLDLKWEKVE</sequence>
<feature type="transmembrane region" description="Helical" evidence="1">
    <location>
        <begin position="6"/>
        <end position="27"/>
    </location>
</feature>
<reference evidence="2 3" key="1">
    <citation type="submission" date="2016-10" db="EMBL/GenBank/DDBJ databases">
        <authorList>
            <person name="de Groot N.N."/>
        </authorList>
    </citation>
    <scope>NUCLEOTIDE SEQUENCE [LARGE SCALE GENOMIC DNA]</scope>
    <source>
        <strain evidence="2 3">CGMCC 1.3442</strain>
    </source>
</reference>
<evidence type="ECO:0000256" key="1">
    <source>
        <dbReference type="SAM" id="Phobius"/>
    </source>
</evidence>